<accession>A0A6G0IG44</accession>
<dbReference type="Proteomes" id="UP000424527">
    <property type="component" value="Unassembled WGS sequence"/>
</dbReference>
<dbReference type="PANTHER" id="PTHR12290">
    <property type="entry name" value="CORNICHON-RELATED"/>
    <property type="match status" value="1"/>
</dbReference>
<keyword evidence="9" id="KW-1185">Reference proteome</keyword>
<comment type="subcellular location">
    <subcellularLocation>
        <location evidence="1">Membrane</location>
        <topology evidence="1">Multi-pass membrane protein</topology>
    </subcellularLocation>
</comment>
<feature type="transmembrane region" description="Helical" evidence="7">
    <location>
        <begin position="323"/>
        <end position="349"/>
    </location>
</feature>
<evidence type="ECO:0000313" key="8">
    <source>
        <dbReference type="EMBL" id="KAE8290241.1"/>
    </source>
</evidence>
<dbReference type="InterPro" id="IPR033466">
    <property type="entry name" value="Cornichon_conserved"/>
</dbReference>
<feature type="compositionally biased region" description="Basic and acidic residues" evidence="6">
    <location>
        <begin position="140"/>
        <end position="154"/>
    </location>
</feature>
<comment type="similarity">
    <text evidence="2">Belongs to the cornichon family.</text>
</comment>
<keyword evidence="3 7" id="KW-0812">Transmembrane</keyword>
<gene>
    <name evidence="8" type="ORF">D5F01_LYC11963</name>
</gene>
<feature type="region of interest" description="Disordered" evidence="6">
    <location>
        <begin position="140"/>
        <end position="286"/>
    </location>
</feature>
<keyword evidence="5 7" id="KW-0472">Membrane</keyword>
<protein>
    <submittedName>
        <fullName evidence="8">Protein cornichon-like protein 1</fullName>
    </submittedName>
</protein>
<name>A0A6G0IG44_LARCR</name>
<evidence type="ECO:0000256" key="1">
    <source>
        <dbReference type="ARBA" id="ARBA00004141"/>
    </source>
</evidence>
<sequence length="411" mass="47013">MSWTNTIRTQVADITGRTERERLRRQVEEMQAELQTVKSSLAHALTILDSKEISNNTLKEQLASVRKELSEEKVWSGQQENLYREEIAQHKFENTQMNERNKKLQDELEAAEKELKSMEDEYGEMVPLFEEVLDKYSAERQRNAELEEELKQKDLQLQSVREQLEEVKQASPSPGEDAEEQPPASDEADVDRSTEETAEEQSSASDEADVDRSTSVSPITEETAEEQSSASDDIEADVDRSTSASPITEEKAEEQSSASDDIQTETDERRPPSIVPEPDLDQHLPVVSQGQSTEIIAFDELKTDYKNPIDQCNTLNPLVLPEYLIHFFFCVMFCCAAEWLTLCLNLPLLAYHVWRYMSRPVMSCPGLYDPTTIMNADILAFCQKEGWCKLAFYLLSFFYYLYGMIYVLVSS</sequence>
<feature type="transmembrane region" description="Helical" evidence="7">
    <location>
        <begin position="390"/>
        <end position="409"/>
    </location>
</feature>
<dbReference type="EMBL" id="REGW02000011">
    <property type="protein sequence ID" value="KAE8290241.1"/>
    <property type="molecule type" value="Genomic_DNA"/>
</dbReference>
<comment type="caution">
    <text evidence="8">The sequence shown here is derived from an EMBL/GenBank/DDBJ whole genome shotgun (WGS) entry which is preliminary data.</text>
</comment>
<evidence type="ECO:0000256" key="5">
    <source>
        <dbReference type="ARBA" id="ARBA00023136"/>
    </source>
</evidence>
<dbReference type="AlphaFoldDB" id="A0A6G0IG44"/>
<evidence type="ECO:0000256" key="6">
    <source>
        <dbReference type="SAM" id="MobiDB-lite"/>
    </source>
</evidence>
<evidence type="ECO:0000313" key="9">
    <source>
        <dbReference type="Proteomes" id="UP000424527"/>
    </source>
</evidence>
<dbReference type="InterPro" id="IPR003377">
    <property type="entry name" value="Cornichon"/>
</dbReference>
<reference evidence="8 9" key="1">
    <citation type="submission" date="2019-07" db="EMBL/GenBank/DDBJ databases">
        <title>Chromosome genome assembly for large yellow croaker.</title>
        <authorList>
            <person name="Xiao S."/>
        </authorList>
    </citation>
    <scope>NUCLEOTIDE SEQUENCE [LARGE SCALE GENOMIC DNA]</scope>
    <source>
        <strain evidence="8">JMULYC20181020</strain>
        <tissue evidence="8">Muscle</tissue>
    </source>
</reference>
<dbReference type="SMART" id="SM01398">
    <property type="entry name" value="Cornichon"/>
    <property type="match status" value="1"/>
</dbReference>
<evidence type="ECO:0000256" key="4">
    <source>
        <dbReference type="ARBA" id="ARBA00022989"/>
    </source>
</evidence>
<dbReference type="PROSITE" id="PS01340">
    <property type="entry name" value="CORNICHON"/>
    <property type="match status" value="1"/>
</dbReference>
<evidence type="ECO:0000256" key="7">
    <source>
        <dbReference type="SAM" id="Phobius"/>
    </source>
</evidence>
<dbReference type="GO" id="GO:0016192">
    <property type="term" value="P:vesicle-mediated transport"/>
    <property type="evidence" value="ECO:0007669"/>
    <property type="project" value="InterPro"/>
</dbReference>
<evidence type="ECO:0000256" key="2">
    <source>
        <dbReference type="ARBA" id="ARBA00010095"/>
    </source>
</evidence>
<organism evidence="8 9">
    <name type="scientific">Larimichthys crocea</name>
    <name type="common">Large yellow croaker</name>
    <name type="synonym">Pseudosciaena crocea</name>
    <dbReference type="NCBI Taxonomy" id="215358"/>
    <lineage>
        <taxon>Eukaryota</taxon>
        <taxon>Metazoa</taxon>
        <taxon>Chordata</taxon>
        <taxon>Craniata</taxon>
        <taxon>Vertebrata</taxon>
        <taxon>Euteleostomi</taxon>
        <taxon>Actinopterygii</taxon>
        <taxon>Neopterygii</taxon>
        <taxon>Teleostei</taxon>
        <taxon>Neoteleostei</taxon>
        <taxon>Acanthomorphata</taxon>
        <taxon>Eupercaria</taxon>
        <taxon>Sciaenidae</taxon>
        <taxon>Larimichthys</taxon>
    </lineage>
</organism>
<keyword evidence="4 7" id="KW-1133">Transmembrane helix</keyword>
<proteinExistence type="inferred from homology"/>
<dbReference type="GO" id="GO:0016020">
    <property type="term" value="C:membrane"/>
    <property type="evidence" value="ECO:0007669"/>
    <property type="project" value="UniProtKB-SubCell"/>
</dbReference>
<evidence type="ECO:0000256" key="3">
    <source>
        <dbReference type="ARBA" id="ARBA00022692"/>
    </source>
</evidence>
<dbReference type="Pfam" id="PF03311">
    <property type="entry name" value="Cornichon"/>
    <property type="match status" value="1"/>
</dbReference>